<dbReference type="GO" id="GO:0009117">
    <property type="term" value="P:nucleotide metabolic process"/>
    <property type="evidence" value="ECO:0007669"/>
    <property type="project" value="UniProtKB-KW"/>
</dbReference>
<proteinExistence type="inferred from homology"/>
<keyword evidence="3" id="KW-0479">Metal-binding</keyword>
<keyword evidence="5" id="KW-0862">Zinc</keyword>
<reference evidence="9" key="2">
    <citation type="journal article" date="2023" name="IMA Fungus">
        <title>Comparative genomic study of the Penicillium genus elucidates a diverse pangenome and 15 lateral gene transfer events.</title>
        <authorList>
            <person name="Petersen C."/>
            <person name="Sorensen T."/>
            <person name="Nielsen M.R."/>
            <person name="Sondergaard T.E."/>
            <person name="Sorensen J.L."/>
            <person name="Fitzpatrick D.A."/>
            <person name="Frisvad J.C."/>
            <person name="Nielsen K.L."/>
        </authorList>
    </citation>
    <scope>NUCLEOTIDE SEQUENCE</scope>
    <source>
        <strain evidence="9">IBT 22155</strain>
    </source>
</reference>
<comment type="catalytic activity">
    <reaction evidence="7">
        <text>N(6)-methyl-AMP + H2O + H(+) = IMP + methylamine</text>
        <dbReference type="Rhea" id="RHEA:16001"/>
        <dbReference type="ChEBI" id="CHEBI:15377"/>
        <dbReference type="ChEBI" id="CHEBI:15378"/>
        <dbReference type="ChEBI" id="CHEBI:58053"/>
        <dbReference type="ChEBI" id="CHEBI:59338"/>
        <dbReference type="ChEBI" id="CHEBI:144842"/>
    </reaction>
    <physiologicalReaction direction="left-to-right" evidence="7">
        <dbReference type="Rhea" id="RHEA:16002"/>
    </physiologicalReaction>
</comment>
<dbReference type="OrthoDB" id="272271at2759"/>
<name>A0A9W9L2Q4_9EURO</name>
<evidence type="ECO:0000313" key="10">
    <source>
        <dbReference type="Proteomes" id="UP001149079"/>
    </source>
</evidence>
<evidence type="ECO:0000256" key="6">
    <source>
        <dbReference type="ARBA" id="ARBA00023080"/>
    </source>
</evidence>
<protein>
    <recommendedName>
        <fullName evidence="8">Adenosine deaminase domain-containing protein</fullName>
    </recommendedName>
</protein>
<dbReference type="GO" id="GO:0046103">
    <property type="term" value="P:inosine biosynthetic process"/>
    <property type="evidence" value="ECO:0007669"/>
    <property type="project" value="TreeGrafter"/>
</dbReference>
<gene>
    <name evidence="9" type="ORF">N7515_004743</name>
</gene>
<dbReference type="GO" id="GO:0006154">
    <property type="term" value="P:adenosine catabolic process"/>
    <property type="evidence" value="ECO:0007669"/>
    <property type="project" value="TreeGrafter"/>
</dbReference>
<comment type="similarity">
    <text evidence="2">Belongs to the metallo-dependent hydrolases superfamily. Adenosine and AMP deaminases family.</text>
</comment>
<organism evidence="9 10">
    <name type="scientific">Penicillium bovifimosum</name>
    <dbReference type="NCBI Taxonomy" id="126998"/>
    <lineage>
        <taxon>Eukaryota</taxon>
        <taxon>Fungi</taxon>
        <taxon>Dikarya</taxon>
        <taxon>Ascomycota</taxon>
        <taxon>Pezizomycotina</taxon>
        <taxon>Eurotiomycetes</taxon>
        <taxon>Eurotiomycetidae</taxon>
        <taxon>Eurotiales</taxon>
        <taxon>Aspergillaceae</taxon>
        <taxon>Penicillium</taxon>
    </lineage>
</organism>
<comment type="cofactor">
    <cofactor evidence="1">
        <name>Zn(2+)</name>
        <dbReference type="ChEBI" id="CHEBI:29105"/>
    </cofactor>
</comment>
<evidence type="ECO:0000256" key="1">
    <source>
        <dbReference type="ARBA" id="ARBA00001947"/>
    </source>
</evidence>
<sequence length="225" mass="25191">MPRFFSTFSKLTYQLCNDLESLVYATNSVLQDFIEDGVVYLELRTIPRASPGISREQYVNTVLDTFEKFRAKTDQMSVFLILAIDRGNMTEAEANEIVNLAIESKSRGVVGVDICGDPTKGDVSIYKRPLLKAKQSGLGITLHFAETAASGTPNELSTLLSFQPDRLGHVIHVPDDIKKEIARRKLCLELCISCNVHAKMFDGGFLDHHLGYWRYEDCPIALPTM</sequence>
<feature type="domain" description="Adenosine deaminase" evidence="8">
    <location>
        <begin position="3"/>
        <end position="200"/>
    </location>
</feature>
<keyword evidence="4" id="KW-0378">Hydrolase</keyword>
<dbReference type="AlphaFoldDB" id="A0A9W9L2Q4"/>
<dbReference type="PANTHER" id="PTHR11409">
    <property type="entry name" value="ADENOSINE DEAMINASE"/>
    <property type="match status" value="1"/>
</dbReference>
<reference evidence="9" key="1">
    <citation type="submission" date="2022-11" db="EMBL/GenBank/DDBJ databases">
        <authorList>
            <person name="Petersen C."/>
        </authorList>
    </citation>
    <scope>NUCLEOTIDE SEQUENCE</scope>
    <source>
        <strain evidence="9">IBT 22155</strain>
    </source>
</reference>
<evidence type="ECO:0000256" key="7">
    <source>
        <dbReference type="ARBA" id="ARBA00048787"/>
    </source>
</evidence>
<dbReference type="Gene3D" id="3.20.20.140">
    <property type="entry name" value="Metal-dependent hydrolases"/>
    <property type="match status" value="1"/>
</dbReference>
<dbReference type="EMBL" id="JAPQKL010000004">
    <property type="protein sequence ID" value="KAJ5135465.1"/>
    <property type="molecule type" value="Genomic_DNA"/>
</dbReference>
<evidence type="ECO:0000256" key="3">
    <source>
        <dbReference type="ARBA" id="ARBA00022723"/>
    </source>
</evidence>
<evidence type="ECO:0000259" key="8">
    <source>
        <dbReference type="Pfam" id="PF00962"/>
    </source>
</evidence>
<evidence type="ECO:0000256" key="2">
    <source>
        <dbReference type="ARBA" id="ARBA00006676"/>
    </source>
</evidence>
<dbReference type="GeneID" id="81404657"/>
<dbReference type="GO" id="GO:0004000">
    <property type="term" value="F:adenosine deaminase activity"/>
    <property type="evidence" value="ECO:0007669"/>
    <property type="project" value="TreeGrafter"/>
</dbReference>
<dbReference type="Proteomes" id="UP001149079">
    <property type="component" value="Unassembled WGS sequence"/>
</dbReference>
<dbReference type="Pfam" id="PF00962">
    <property type="entry name" value="A_deaminase"/>
    <property type="match status" value="1"/>
</dbReference>
<evidence type="ECO:0000256" key="5">
    <source>
        <dbReference type="ARBA" id="ARBA00022833"/>
    </source>
</evidence>
<dbReference type="InterPro" id="IPR006330">
    <property type="entry name" value="Ado/ade_deaminase"/>
</dbReference>
<evidence type="ECO:0000256" key="4">
    <source>
        <dbReference type="ARBA" id="ARBA00022801"/>
    </source>
</evidence>
<dbReference type="InterPro" id="IPR001365">
    <property type="entry name" value="A_deaminase_dom"/>
</dbReference>
<evidence type="ECO:0000313" key="9">
    <source>
        <dbReference type="EMBL" id="KAJ5135465.1"/>
    </source>
</evidence>
<dbReference type="SUPFAM" id="SSF51556">
    <property type="entry name" value="Metallo-dependent hydrolases"/>
    <property type="match status" value="1"/>
</dbReference>
<dbReference type="PANTHER" id="PTHR11409:SF42">
    <property type="entry name" value="ADENOSINE DEAMINASE-LIKE PROTEIN"/>
    <property type="match status" value="1"/>
</dbReference>
<dbReference type="GO" id="GO:0046872">
    <property type="term" value="F:metal ion binding"/>
    <property type="evidence" value="ECO:0007669"/>
    <property type="project" value="UniProtKB-KW"/>
</dbReference>
<keyword evidence="10" id="KW-1185">Reference proteome</keyword>
<dbReference type="InterPro" id="IPR032466">
    <property type="entry name" value="Metal_Hydrolase"/>
</dbReference>
<keyword evidence="6" id="KW-0546">Nucleotide metabolism</keyword>
<dbReference type="RefSeq" id="XP_056522437.1">
    <property type="nucleotide sequence ID" value="XM_056665487.1"/>
</dbReference>
<accession>A0A9W9L2Q4</accession>
<comment type="caution">
    <text evidence="9">The sequence shown here is derived from an EMBL/GenBank/DDBJ whole genome shotgun (WGS) entry which is preliminary data.</text>
</comment>